<gene>
    <name evidence="2" type="ORF">C7H19_03065</name>
</gene>
<name>A0A2T1M2Z7_9CHRO</name>
<reference evidence="2 3" key="2">
    <citation type="submission" date="2018-03" db="EMBL/GenBank/DDBJ databases">
        <authorList>
            <person name="Keele B.F."/>
        </authorList>
    </citation>
    <scope>NUCLEOTIDE SEQUENCE [LARGE SCALE GENOMIC DNA]</scope>
    <source>
        <strain evidence="2 3">CCALA 016</strain>
    </source>
</reference>
<feature type="domain" description="Methyltransferase FkbM" evidence="1">
    <location>
        <begin position="136"/>
        <end position="303"/>
    </location>
</feature>
<dbReference type="EMBL" id="PXOH01000002">
    <property type="protein sequence ID" value="PSF39047.1"/>
    <property type="molecule type" value="Genomic_DNA"/>
</dbReference>
<organism evidence="2 3">
    <name type="scientific">Aphanothece hegewaldii CCALA 016</name>
    <dbReference type="NCBI Taxonomy" id="2107694"/>
    <lineage>
        <taxon>Bacteria</taxon>
        <taxon>Bacillati</taxon>
        <taxon>Cyanobacteriota</taxon>
        <taxon>Cyanophyceae</taxon>
        <taxon>Oscillatoriophycideae</taxon>
        <taxon>Chroococcales</taxon>
        <taxon>Aphanothecaceae</taxon>
        <taxon>Aphanothece</taxon>
    </lineage>
</organism>
<keyword evidence="3" id="KW-1185">Reference proteome</keyword>
<protein>
    <submittedName>
        <fullName evidence="2">FkbM family methyltransferase</fullName>
    </submittedName>
</protein>
<dbReference type="Proteomes" id="UP000239001">
    <property type="component" value="Unassembled WGS sequence"/>
</dbReference>
<dbReference type="PANTHER" id="PTHR34203:SF15">
    <property type="entry name" value="SLL1173 PROTEIN"/>
    <property type="match status" value="1"/>
</dbReference>
<dbReference type="InterPro" id="IPR052514">
    <property type="entry name" value="SAM-dependent_MTase"/>
</dbReference>
<dbReference type="InterPro" id="IPR029063">
    <property type="entry name" value="SAM-dependent_MTases_sf"/>
</dbReference>
<evidence type="ECO:0000313" key="2">
    <source>
        <dbReference type="EMBL" id="PSF39047.1"/>
    </source>
</evidence>
<evidence type="ECO:0000259" key="1">
    <source>
        <dbReference type="Pfam" id="PF05050"/>
    </source>
</evidence>
<dbReference type="NCBIfam" id="TIGR01444">
    <property type="entry name" value="fkbM_fam"/>
    <property type="match status" value="1"/>
</dbReference>
<dbReference type="OrthoDB" id="7542440at2"/>
<evidence type="ECO:0000313" key="3">
    <source>
        <dbReference type="Proteomes" id="UP000239001"/>
    </source>
</evidence>
<reference evidence="2 3" key="1">
    <citation type="submission" date="2018-03" db="EMBL/GenBank/DDBJ databases">
        <title>The ancient ancestry and fast evolution of plastids.</title>
        <authorList>
            <person name="Moore K.R."/>
            <person name="Magnabosco C."/>
            <person name="Momper L."/>
            <person name="Gold D.A."/>
            <person name="Bosak T."/>
            <person name="Fournier G.P."/>
        </authorList>
    </citation>
    <scope>NUCLEOTIDE SEQUENCE [LARGE SCALE GENOMIC DNA]</scope>
    <source>
        <strain evidence="2 3">CCALA 016</strain>
    </source>
</reference>
<dbReference type="GO" id="GO:0008168">
    <property type="term" value="F:methyltransferase activity"/>
    <property type="evidence" value="ECO:0007669"/>
    <property type="project" value="UniProtKB-KW"/>
</dbReference>
<dbReference type="PANTHER" id="PTHR34203">
    <property type="entry name" value="METHYLTRANSFERASE, FKBM FAMILY PROTEIN"/>
    <property type="match status" value="1"/>
</dbReference>
<dbReference type="GO" id="GO:0032259">
    <property type="term" value="P:methylation"/>
    <property type="evidence" value="ECO:0007669"/>
    <property type="project" value="UniProtKB-KW"/>
</dbReference>
<proteinExistence type="predicted"/>
<dbReference type="AlphaFoldDB" id="A0A2T1M2Z7"/>
<accession>A0A2T1M2Z7</accession>
<keyword evidence="2" id="KW-0808">Transferase</keyword>
<dbReference type="RefSeq" id="WP_106455412.1">
    <property type="nucleotide sequence ID" value="NZ_PXOH01000002.1"/>
</dbReference>
<dbReference type="Pfam" id="PF05050">
    <property type="entry name" value="Methyltransf_21"/>
    <property type="match status" value="1"/>
</dbReference>
<comment type="caution">
    <text evidence="2">The sequence shown here is derived from an EMBL/GenBank/DDBJ whole genome shotgun (WGS) entry which is preliminary data.</text>
</comment>
<keyword evidence="2" id="KW-0489">Methyltransferase</keyword>
<dbReference type="Gene3D" id="3.40.50.150">
    <property type="entry name" value="Vaccinia Virus protein VP39"/>
    <property type="match status" value="1"/>
</dbReference>
<dbReference type="InterPro" id="IPR006342">
    <property type="entry name" value="FkbM_mtfrase"/>
</dbReference>
<sequence>MLSQKITNIYKKYQEFRNFSHLGDQYWAERLSQNNISPTAIELDANTHQLLLKPLNIFLSKGQHDFILKSDIFNRAKILQNVLKTKFYIDEHNNLIAELKGAKFIIESEQDISIINEIYFLGIYNFVHEKPVVVIDIGMNVGFASLYFASRSNVLAVFGYEPFEITYKQALNNFALNPEIAQKIKPYQYGIAEQEQTLTIEFDYDVKGSIGMSGIDNNFKPSPDKKIATAEMKLKATYEVFQSIIKQYPDVDIIAKVDCEGAEYEIFKVLSETGQINRIKMVMMEWHKKGPEPLLNYLNQAGFASFSRLPASNNIGFLYAIKA</sequence>
<dbReference type="SUPFAM" id="SSF53335">
    <property type="entry name" value="S-adenosyl-L-methionine-dependent methyltransferases"/>
    <property type="match status" value="1"/>
</dbReference>